<accession>S8DVX0</accession>
<evidence type="ECO:0000313" key="2">
    <source>
        <dbReference type="EMBL" id="EPS95333.1"/>
    </source>
</evidence>
<organism evidence="2 3">
    <name type="scientific">Fomitopsis schrenkii</name>
    <name type="common">Brown rot fungus</name>
    <dbReference type="NCBI Taxonomy" id="2126942"/>
    <lineage>
        <taxon>Eukaryota</taxon>
        <taxon>Fungi</taxon>
        <taxon>Dikarya</taxon>
        <taxon>Basidiomycota</taxon>
        <taxon>Agaricomycotina</taxon>
        <taxon>Agaricomycetes</taxon>
        <taxon>Polyporales</taxon>
        <taxon>Fomitopsis</taxon>
    </lineage>
</organism>
<dbReference type="EMBL" id="KE504209">
    <property type="protein sequence ID" value="EPS95333.1"/>
    <property type="molecule type" value="Genomic_DNA"/>
</dbReference>
<sequence length="118" mass="12935">MSNPTSSDTDPTTLIATSVVAPAQKCYMVVTPSVLNSNGTRDLDGNDIKWFVKFGDGEGEPQSGRYVTHNPDYEIQTNNKGRAGTELKREVFERRGFKTSVGHGRTKSELESLPSTEP</sequence>
<dbReference type="AlphaFoldDB" id="S8DVX0"/>
<feature type="region of interest" description="Disordered" evidence="1">
    <location>
        <begin position="94"/>
        <end position="118"/>
    </location>
</feature>
<name>S8DVX0_FOMSC</name>
<evidence type="ECO:0000313" key="3">
    <source>
        <dbReference type="Proteomes" id="UP000015241"/>
    </source>
</evidence>
<dbReference type="OrthoDB" id="10321958at2759"/>
<keyword evidence="3" id="KW-1185">Reference proteome</keyword>
<proteinExistence type="predicted"/>
<evidence type="ECO:0000256" key="1">
    <source>
        <dbReference type="SAM" id="MobiDB-lite"/>
    </source>
</evidence>
<reference evidence="2 3" key="1">
    <citation type="journal article" date="2012" name="Science">
        <title>The Paleozoic origin of enzymatic lignin decomposition reconstructed from 31 fungal genomes.</title>
        <authorList>
            <person name="Floudas D."/>
            <person name="Binder M."/>
            <person name="Riley R."/>
            <person name="Barry K."/>
            <person name="Blanchette R.A."/>
            <person name="Henrissat B."/>
            <person name="Martinez A.T."/>
            <person name="Otillar R."/>
            <person name="Spatafora J.W."/>
            <person name="Yadav J.S."/>
            <person name="Aerts A."/>
            <person name="Benoit I."/>
            <person name="Boyd A."/>
            <person name="Carlson A."/>
            <person name="Copeland A."/>
            <person name="Coutinho P.M."/>
            <person name="de Vries R.P."/>
            <person name="Ferreira P."/>
            <person name="Findley K."/>
            <person name="Foster B."/>
            <person name="Gaskell J."/>
            <person name="Glotzer D."/>
            <person name="Gorecki P."/>
            <person name="Heitman J."/>
            <person name="Hesse C."/>
            <person name="Hori C."/>
            <person name="Igarashi K."/>
            <person name="Jurgens J.A."/>
            <person name="Kallen N."/>
            <person name="Kersten P."/>
            <person name="Kohler A."/>
            <person name="Kuees U."/>
            <person name="Kumar T.K.A."/>
            <person name="Kuo A."/>
            <person name="LaButti K."/>
            <person name="Larrondo L.F."/>
            <person name="Lindquist E."/>
            <person name="Ling A."/>
            <person name="Lombard V."/>
            <person name="Lucas S."/>
            <person name="Lundell T."/>
            <person name="Martin R."/>
            <person name="McLaughlin D.J."/>
            <person name="Morgenstern I."/>
            <person name="Morin E."/>
            <person name="Murat C."/>
            <person name="Nagy L.G."/>
            <person name="Nolan M."/>
            <person name="Ohm R.A."/>
            <person name="Patyshakuliyeva A."/>
            <person name="Rokas A."/>
            <person name="Ruiz-Duenas F.J."/>
            <person name="Sabat G."/>
            <person name="Salamov A."/>
            <person name="Samejima M."/>
            <person name="Schmutz J."/>
            <person name="Slot J.C."/>
            <person name="St John F."/>
            <person name="Stenlid J."/>
            <person name="Sun H."/>
            <person name="Sun S."/>
            <person name="Syed K."/>
            <person name="Tsang A."/>
            <person name="Wiebenga A."/>
            <person name="Young D."/>
            <person name="Pisabarro A."/>
            <person name="Eastwood D.C."/>
            <person name="Martin F."/>
            <person name="Cullen D."/>
            <person name="Grigoriev I.V."/>
            <person name="Hibbett D.S."/>
        </authorList>
    </citation>
    <scope>NUCLEOTIDE SEQUENCE</scope>
    <source>
        <strain evidence="3">FP-58527</strain>
    </source>
</reference>
<dbReference type="Proteomes" id="UP000015241">
    <property type="component" value="Unassembled WGS sequence"/>
</dbReference>
<protein>
    <submittedName>
        <fullName evidence="2">Uncharacterized protein</fullName>
    </submittedName>
</protein>
<dbReference type="InParanoid" id="S8DVX0"/>
<gene>
    <name evidence="2" type="ORF">FOMPIDRAFT_1054231</name>
</gene>
<dbReference type="HOGENOM" id="CLU_2073196_0_0_1"/>
<feature type="region of interest" description="Disordered" evidence="1">
    <location>
        <begin position="59"/>
        <end position="82"/>
    </location>
</feature>